<protein>
    <recommendedName>
        <fullName evidence="7">UDP-N-acetylglucosamine--peptide N-acetylglucosaminyltransferase SPINDLY</fullName>
    </recommendedName>
</protein>
<dbReference type="PANTHER" id="PTHR44858">
    <property type="entry name" value="TETRATRICOPEPTIDE REPEAT PROTEIN 6"/>
    <property type="match status" value="1"/>
</dbReference>
<dbReference type="Pfam" id="PF13176">
    <property type="entry name" value="TPR_7"/>
    <property type="match status" value="1"/>
</dbReference>
<evidence type="ECO:0000256" key="4">
    <source>
        <dbReference type="SAM" id="MobiDB-lite"/>
    </source>
</evidence>
<proteinExistence type="predicted"/>
<evidence type="ECO:0000256" key="1">
    <source>
        <dbReference type="ARBA" id="ARBA00022737"/>
    </source>
</evidence>
<feature type="repeat" description="TPR" evidence="3">
    <location>
        <begin position="762"/>
        <end position="795"/>
    </location>
</feature>
<feature type="compositionally biased region" description="Polar residues" evidence="4">
    <location>
        <begin position="8"/>
        <end position="23"/>
    </location>
</feature>
<reference evidence="5 6" key="1">
    <citation type="submission" date="2019-07" db="EMBL/GenBank/DDBJ databases">
        <title>Genomics analysis of Aphanomyces spp. identifies a new class of oomycete effector associated with host adaptation.</title>
        <authorList>
            <person name="Gaulin E."/>
        </authorList>
    </citation>
    <scope>NUCLEOTIDE SEQUENCE [LARGE SCALE GENOMIC DNA]</scope>
    <source>
        <strain evidence="5 6">ATCC 201684</strain>
    </source>
</reference>
<accession>A0A6G0WAS4</accession>
<comment type="caution">
    <text evidence="5">The sequence shown here is derived from an EMBL/GenBank/DDBJ whole genome shotgun (WGS) entry which is preliminary data.</text>
</comment>
<dbReference type="Proteomes" id="UP000481153">
    <property type="component" value="Unassembled WGS sequence"/>
</dbReference>
<dbReference type="SUPFAM" id="SSF48452">
    <property type="entry name" value="TPR-like"/>
    <property type="match status" value="6"/>
</dbReference>
<evidence type="ECO:0000313" key="6">
    <source>
        <dbReference type="Proteomes" id="UP000481153"/>
    </source>
</evidence>
<dbReference type="InterPro" id="IPR011990">
    <property type="entry name" value="TPR-like_helical_dom_sf"/>
</dbReference>
<dbReference type="Gene3D" id="1.25.40.10">
    <property type="entry name" value="Tetratricopeptide repeat domain"/>
    <property type="match status" value="9"/>
</dbReference>
<feature type="region of interest" description="Disordered" evidence="4">
    <location>
        <begin position="1"/>
        <end position="23"/>
    </location>
</feature>
<evidence type="ECO:0008006" key="7">
    <source>
        <dbReference type="Google" id="ProtNLM"/>
    </source>
</evidence>
<keyword evidence="1" id="KW-0677">Repeat</keyword>
<evidence type="ECO:0000256" key="3">
    <source>
        <dbReference type="PROSITE-ProRule" id="PRU00339"/>
    </source>
</evidence>
<dbReference type="PANTHER" id="PTHR44858:SF1">
    <property type="entry name" value="UDP-N-ACETYLGLUCOSAMINE--PEPTIDE N-ACETYLGLUCOSAMINYLTRANSFERASE SPINDLY-RELATED"/>
    <property type="match status" value="1"/>
</dbReference>
<gene>
    <name evidence="5" type="ORF">Ae201684_017007</name>
</gene>
<feature type="repeat" description="TPR" evidence="3">
    <location>
        <begin position="1018"/>
        <end position="1051"/>
    </location>
</feature>
<dbReference type="InterPro" id="IPR050498">
    <property type="entry name" value="Ycf3"/>
</dbReference>
<keyword evidence="2 3" id="KW-0802">TPR repeat</keyword>
<evidence type="ECO:0000313" key="5">
    <source>
        <dbReference type="EMBL" id="KAF0724346.1"/>
    </source>
</evidence>
<feature type="repeat" description="TPR" evidence="3">
    <location>
        <begin position="1154"/>
        <end position="1187"/>
    </location>
</feature>
<sequence>MHRPSMLSAEQSDGPSTNQTVTMTIPVNDTYRNPELLDILMKPVIQVNSIDKPVIALPVTHTFLDDNPIPKQSMDNMRDPDISTLPVLPSLERSNSVEYSSNNLTNNTEDTAKVPPKVSVLNHQKRHQSSVNSSFPKEDRSADTEEIDKKRAEMNLPPLSAGQNDENNEMKLLKKFINRTRVLKAYLNPNVITREIETPIKRRDSLFNVMDNPSSIQNDNNGVDFPTTPPSLSDRSGGDIARFQRTLIGVDDEMLRNQPNIISLESRYKDVHNLKRDGDDQSEHKKNSLNLFQKFCQYIIQKQRAKFVLRHHASVISEIEYSETKTTPDQPRKRAPNSRRQDRESAKMFLSGVDAVLTLDELYDEAIFAEKNRNWRRATMLASACISMEKEWLEPLLLRARLCRRIGLWTQALKDLTAALKICPDSHHLLLQRAHVHTQMQDFHAAIVDLSHVLNQQPNSSDAILLRSKVFAKQGYTSMALKDLTAIIKHDPKYWRAYYERAYLRHKLIEGMGDETKEKTEENSVENLPTLILLAIDDYFDSIRTGCYLKDILETIGDLTIRLVEWTQDAKHCLEVISSFTSIIALMDENEAKLKDQRKLQPEANESYFEAEEDKNAKLLACSLTQRGRLHILIGQHARASSDLDRAVIMDYHYAPAHFYRGAVASITAHDEASRKVVIQHLNRSIHLDPTVTGAYIVRGGVNCGDLRFNNALQDFKAAVTIDPTLDEIWIQIAIVFLTHYHDCEACAKACTRALKNDLGLLQALHLRGEALARQGELKAAIRDYVRLVMMQPTDRFAHLMKGKLLLQLEQARPALYSYVQFMELAHEQSKLDRLTRGKAYKVLSQHSKAVHEFKLAVDADPTPENLCLLSESLHSMGDTEASLHVINQAIDSDPKCAKSYVRRAQCYIANKAYKTAILDYDYAITLAEKKELYRMYYERALCRSQLLNKAWNQLYALQRGERVPCYYENNFRPETPVPITLAQNEMNVPGMTSFIKQTYIETLNDFSKCMKAAETMSDPYIERAALYVLGGEFNSAYKDLAIAIKIDPKSLHAYIAAGVLKCRFSMYAASIDNYDQALKHHPNSALAYFNRGVSYHTLRVWAQAESDYSKCILLDTANMDAMRNRGIARCHMLNFQGAAADFEEVYKNSPDDMELQMGLGYVYLKLNRFTEAIGLFKSSSSKNPMATDAYLDAGNTFFTMASYLKDSISSSDHTNSSKLDAYKSLMQQAMYCYLRATRINPTDVSIRINLASLFRAREDEVNANRHYQIIMALDPMNQDCHDDKAMMLFEKGQYKEAIEHMDAAVKICVESSPILEMEYALLVKNKGLSYQEMNRRRQQQMLSQMRTSVHARRTSRDLNEVGKRRYSVYAELLGDKKSLVEMKKMLAGHLANRGKIYEQIKEIDKAAEDYLSAACFDPLSYHVYFHLGTLALHQQKLDEAIEFFSQTLILNPKLGVACLNLGVAYTLAQSYDKALQYFDQAASLIPHCAFVWANRACVFMKMENRADDALQSLSHALRCMPTFAPFYVYRGRMLSARKHLHDAMVDFAAALKMGYKDAI</sequence>
<keyword evidence="6" id="KW-1185">Reference proteome</keyword>
<feature type="compositionally biased region" description="Basic and acidic residues" evidence="4">
    <location>
        <begin position="136"/>
        <end position="150"/>
    </location>
</feature>
<dbReference type="EMBL" id="VJMJ01000273">
    <property type="protein sequence ID" value="KAF0724346.1"/>
    <property type="molecule type" value="Genomic_DNA"/>
</dbReference>
<feature type="region of interest" description="Disordered" evidence="4">
    <location>
        <begin position="122"/>
        <end position="150"/>
    </location>
</feature>
<feature type="region of interest" description="Disordered" evidence="4">
    <location>
        <begin position="214"/>
        <end position="238"/>
    </location>
</feature>
<dbReference type="VEuPathDB" id="FungiDB:AeMF1_021459"/>
<dbReference type="Pfam" id="PF13432">
    <property type="entry name" value="TPR_16"/>
    <property type="match status" value="3"/>
</dbReference>
<dbReference type="SMART" id="SM00028">
    <property type="entry name" value="TPR"/>
    <property type="match status" value="20"/>
</dbReference>
<organism evidence="5 6">
    <name type="scientific">Aphanomyces euteiches</name>
    <dbReference type="NCBI Taxonomy" id="100861"/>
    <lineage>
        <taxon>Eukaryota</taxon>
        <taxon>Sar</taxon>
        <taxon>Stramenopiles</taxon>
        <taxon>Oomycota</taxon>
        <taxon>Saprolegniomycetes</taxon>
        <taxon>Saprolegniales</taxon>
        <taxon>Verrucalvaceae</taxon>
        <taxon>Aphanomyces</taxon>
    </lineage>
</organism>
<name>A0A6G0WAS4_9STRA</name>
<feature type="region of interest" description="Disordered" evidence="4">
    <location>
        <begin position="322"/>
        <end position="344"/>
    </location>
</feature>
<dbReference type="InterPro" id="IPR019734">
    <property type="entry name" value="TPR_rpt"/>
</dbReference>
<feature type="repeat" description="TPR" evidence="3">
    <location>
        <begin position="1456"/>
        <end position="1489"/>
    </location>
</feature>
<evidence type="ECO:0000256" key="2">
    <source>
        <dbReference type="ARBA" id="ARBA00022803"/>
    </source>
</evidence>
<feature type="repeat" description="TPR" evidence="3">
    <location>
        <begin position="1422"/>
        <end position="1455"/>
    </location>
</feature>
<dbReference type="PROSITE" id="PS50005">
    <property type="entry name" value="TPR"/>
    <property type="match status" value="5"/>
</dbReference>